<organism evidence="3 4">
    <name type="scientific">Sediminibacillus albus</name>
    <dbReference type="NCBI Taxonomy" id="407036"/>
    <lineage>
        <taxon>Bacteria</taxon>
        <taxon>Bacillati</taxon>
        <taxon>Bacillota</taxon>
        <taxon>Bacilli</taxon>
        <taxon>Bacillales</taxon>
        <taxon>Bacillaceae</taxon>
        <taxon>Sediminibacillus</taxon>
    </lineage>
</organism>
<dbReference type="STRING" id="407036.SAMN05216243_1252"/>
<name>A0A1G8X9W9_9BACI</name>
<dbReference type="GO" id="GO:0006508">
    <property type="term" value="P:proteolysis"/>
    <property type="evidence" value="ECO:0007669"/>
    <property type="project" value="InterPro"/>
</dbReference>
<proteinExistence type="predicted"/>
<dbReference type="Proteomes" id="UP000198694">
    <property type="component" value="Unassembled WGS sequence"/>
</dbReference>
<dbReference type="OrthoDB" id="31158at2"/>
<dbReference type="AlphaFoldDB" id="A0A1G8X9W9"/>
<dbReference type="PANTHER" id="PTHR22946:SF9">
    <property type="entry name" value="POLYKETIDE TRANSFERASE AF380"/>
    <property type="match status" value="1"/>
</dbReference>
<protein>
    <recommendedName>
        <fullName evidence="2">Peptidase S9 prolyl oligopeptidase catalytic domain-containing protein</fullName>
    </recommendedName>
</protein>
<sequence>MISVFKEKWREIPLLVVVDSQKSDQPLPVLTYFHGYTSAKEHNLPLAYLLAEKGYRVVLPDCMLHGERSEDISADEMNLQFFNIVGQNIKDVKTIKDTLEDKQLLLDGRLGLAGTSMGGITTAAALTQYPWIKASAILMGSPKITSYAEALVEQMKKAEGGIAMTEAEIEQIFQQLSNIDLSKQIDKLHGRPIFFWHGEADAVVPFDHSYSFYNEAVPYYKNPESIRFLREVGRGHKVSRFAILETVNWFEMQL</sequence>
<reference evidence="3 4" key="1">
    <citation type="submission" date="2016-10" db="EMBL/GenBank/DDBJ databases">
        <authorList>
            <person name="de Groot N.N."/>
        </authorList>
    </citation>
    <scope>NUCLEOTIDE SEQUENCE [LARGE SCALE GENOMIC DNA]</scope>
    <source>
        <strain evidence="3 4">CGMCC 1.6502</strain>
    </source>
</reference>
<dbReference type="SUPFAM" id="SSF53474">
    <property type="entry name" value="alpha/beta-Hydrolases"/>
    <property type="match status" value="1"/>
</dbReference>
<dbReference type="InterPro" id="IPR029058">
    <property type="entry name" value="AB_hydrolase_fold"/>
</dbReference>
<gene>
    <name evidence="3" type="ORF">SAMN05216243_1252</name>
</gene>
<dbReference type="GO" id="GO:0052689">
    <property type="term" value="F:carboxylic ester hydrolase activity"/>
    <property type="evidence" value="ECO:0007669"/>
    <property type="project" value="UniProtKB-ARBA"/>
</dbReference>
<evidence type="ECO:0000256" key="1">
    <source>
        <dbReference type="ARBA" id="ARBA00022801"/>
    </source>
</evidence>
<keyword evidence="1" id="KW-0378">Hydrolase</keyword>
<dbReference type="Gene3D" id="3.40.50.1820">
    <property type="entry name" value="alpha/beta hydrolase"/>
    <property type="match status" value="1"/>
</dbReference>
<dbReference type="Pfam" id="PF00326">
    <property type="entry name" value="Peptidase_S9"/>
    <property type="match status" value="1"/>
</dbReference>
<evidence type="ECO:0000313" key="4">
    <source>
        <dbReference type="Proteomes" id="UP000198694"/>
    </source>
</evidence>
<dbReference type="InterPro" id="IPR050261">
    <property type="entry name" value="FrsA_esterase"/>
</dbReference>
<dbReference type="PANTHER" id="PTHR22946">
    <property type="entry name" value="DIENELACTONE HYDROLASE DOMAIN-CONTAINING PROTEIN-RELATED"/>
    <property type="match status" value="1"/>
</dbReference>
<evidence type="ECO:0000313" key="3">
    <source>
        <dbReference type="EMBL" id="SDJ87458.1"/>
    </source>
</evidence>
<feature type="domain" description="Peptidase S9 prolyl oligopeptidase catalytic" evidence="2">
    <location>
        <begin position="47"/>
        <end position="239"/>
    </location>
</feature>
<keyword evidence="4" id="KW-1185">Reference proteome</keyword>
<dbReference type="EMBL" id="FNFL01000001">
    <property type="protein sequence ID" value="SDJ87458.1"/>
    <property type="molecule type" value="Genomic_DNA"/>
</dbReference>
<dbReference type="GO" id="GO:0008236">
    <property type="term" value="F:serine-type peptidase activity"/>
    <property type="evidence" value="ECO:0007669"/>
    <property type="project" value="InterPro"/>
</dbReference>
<dbReference type="InterPro" id="IPR001375">
    <property type="entry name" value="Peptidase_S9_cat"/>
</dbReference>
<accession>A0A1G8X9W9</accession>
<evidence type="ECO:0000259" key="2">
    <source>
        <dbReference type="Pfam" id="PF00326"/>
    </source>
</evidence>
<dbReference type="RefSeq" id="WP_093212034.1">
    <property type="nucleotide sequence ID" value="NZ_FNFL01000001.1"/>
</dbReference>